<reference evidence="9 10" key="1">
    <citation type="journal article" date="2012" name="Proc. Natl. Acad. Sci. U.S.A.">
        <title>Genome streamlining and chemical defense in a coral reef symbiosis.</title>
        <authorList>
            <person name="Kwan J.C."/>
            <person name="Donia M.S."/>
            <person name="Han A.W."/>
            <person name="Hirose E."/>
            <person name="Haygood M.G."/>
            <person name="Schmidt E.W."/>
        </authorList>
    </citation>
    <scope>NUCLEOTIDE SEQUENCE [LARGE SCALE GENOMIC DNA]</scope>
    <source>
        <strain evidence="9 10">L2</strain>
    </source>
</reference>
<accession>K7YP47</accession>
<gene>
    <name evidence="8 9" type="primary">purQ</name>
    <name evidence="9" type="ORF">A1OE_1129</name>
</gene>
<dbReference type="GO" id="GO:0006189">
    <property type="term" value="P:'de novo' IMP biosynthetic process"/>
    <property type="evidence" value="ECO:0007669"/>
    <property type="project" value="UniProtKB-UniRule"/>
</dbReference>
<dbReference type="PATRIC" id="fig|1193729.4.peg.606"/>
<dbReference type="SUPFAM" id="SSF52317">
    <property type="entry name" value="Class I glutamine amidotransferase-like"/>
    <property type="match status" value="1"/>
</dbReference>
<evidence type="ECO:0000256" key="6">
    <source>
        <dbReference type="ARBA" id="ARBA00022840"/>
    </source>
</evidence>
<dbReference type="Pfam" id="PF13507">
    <property type="entry name" value="GATase_5"/>
    <property type="match status" value="1"/>
</dbReference>
<keyword evidence="3 8" id="KW-0547">Nucleotide-binding</keyword>
<keyword evidence="1 8" id="KW-0963">Cytoplasm</keyword>
<dbReference type="EMBL" id="CP003539">
    <property type="protein sequence ID" value="AFX99307.1"/>
    <property type="molecule type" value="Genomic_DNA"/>
</dbReference>
<dbReference type="NCBIfam" id="NF002957">
    <property type="entry name" value="PRK03619.1"/>
    <property type="match status" value="1"/>
</dbReference>
<keyword evidence="2 8" id="KW-0436">Ligase</keyword>
<dbReference type="AlphaFoldDB" id="K7YP47"/>
<dbReference type="CDD" id="cd01740">
    <property type="entry name" value="GATase1_FGAR_AT"/>
    <property type="match status" value="1"/>
</dbReference>
<dbReference type="eggNOG" id="COG0047">
    <property type="taxonomic scope" value="Bacteria"/>
</dbReference>
<sequence length="230" mass="25630">MKTAIVLFPGSNRDRDMSIAIRQSFGNDPLFIWHKETEIPKVDLIIIPGGFSYGDYLRSGAISALSPVMRTVEKQARNGVPVLGVCNGFQILTEARILPGVLMRNITLKFVCKTISLKVENSSSIFSNRYSRGQILSLPVAHNDGNYFADDDTLNRIEDNDQVAFRYVTNENGLLGNPNGSMRDIAGVYNENKTVLGLMPHPENAIYSFFGRADGRDFFDNLIKSLYLIS</sequence>
<evidence type="ECO:0000256" key="8">
    <source>
        <dbReference type="HAMAP-Rule" id="MF_00421"/>
    </source>
</evidence>
<feature type="active site" evidence="8">
    <location>
        <position position="203"/>
    </location>
</feature>
<evidence type="ECO:0000313" key="10">
    <source>
        <dbReference type="Proteomes" id="UP000010077"/>
    </source>
</evidence>
<dbReference type="Gene3D" id="3.40.50.880">
    <property type="match status" value="1"/>
</dbReference>
<name>K7YP47_9PROT</name>
<evidence type="ECO:0000256" key="7">
    <source>
        <dbReference type="ARBA" id="ARBA00022962"/>
    </source>
</evidence>
<dbReference type="RefSeq" id="WP_015088805.1">
    <property type="nucleotide sequence ID" value="NC_019566.1"/>
</dbReference>
<comment type="subunit">
    <text evidence="8">Part of the FGAM synthase complex composed of 1 PurL, 1 PurQ and 2 PurS subunits.</text>
</comment>
<keyword evidence="6 8" id="KW-0067">ATP-binding</keyword>
<dbReference type="Proteomes" id="UP000010077">
    <property type="component" value="Chromosome"/>
</dbReference>
<evidence type="ECO:0000256" key="3">
    <source>
        <dbReference type="ARBA" id="ARBA00022741"/>
    </source>
</evidence>
<comment type="subcellular location">
    <subcellularLocation>
        <location evidence="8">Cytoplasm</location>
    </subcellularLocation>
</comment>
<keyword evidence="4 8" id="KW-0658">Purine biosynthesis</keyword>
<keyword evidence="7 8" id="KW-0315">Glutamine amidotransferase</keyword>
<comment type="function">
    <text evidence="8">Part of the phosphoribosylformylglycinamidine synthase complex involved in the purines biosynthetic pathway. Catalyzes the ATP-dependent conversion of formylglycinamide ribonucleotide (FGAR) and glutamine to yield formylglycinamidine ribonucleotide (FGAM) and glutamate. The FGAM synthase complex is composed of three subunits. PurQ produces an ammonia molecule by converting glutamine to glutamate. PurL transfers the ammonia molecule to FGAR to form FGAM in an ATP-dependent manner. PurS interacts with PurQ and PurL and is thought to assist in the transfer of the ammonia molecule from PurQ to PurL.</text>
</comment>
<dbReference type="EC" id="6.3.5.3" evidence="8"/>
<evidence type="ECO:0000256" key="2">
    <source>
        <dbReference type="ARBA" id="ARBA00022598"/>
    </source>
</evidence>
<evidence type="ECO:0000256" key="1">
    <source>
        <dbReference type="ARBA" id="ARBA00022490"/>
    </source>
</evidence>
<feature type="active site" evidence="8">
    <location>
        <position position="201"/>
    </location>
</feature>
<feature type="active site" description="Nucleophile" evidence="8">
    <location>
        <position position="86"/>
    </location>
</feature>
<dbReference type="UniPathway" id="UPA00074">
    <property type="reaction ID" value="UER00128"/>
</dbReference>
<dbReference type="HAMAP" id="MF_00421">
    <property type="entry name" value="PurQ"/>
    <property type="match status" value="1"/>
</dbReference>
<dbReference type="PANTHER" id="PTHR47552">
    <property type="entry name" value="PHOSPHORIBOSYLFORMYLGLYCINAMIDINE SYNTHASE SUBUNIT PURQ"/>
    <property type="match status" value="1"/>
</dbReference>
<dbReference type="GO" id="GO:0005524">
    <property type="term" value="F:ATP binding"/>
    <property type="evidence" value="ECO:0007669"/>
    <property type="project" value="UniProtKB-KW"/>
</dbReference>
<dbReference type="GO" id="GO:0004642">
    <property type="term" value="F:phosphoribosylformylglycinamidine synthase activity"/>
    <property type="evidence" value="ECO:0007669"/>
    <property type="project" value="UniProtKB-UniRule"/>
</dbReference>
<dbReference type="NCBIfam" id="TIGR01737">
    <property type="entry name" value="FGAM_synth_I"/>
    <property type="match status" value="1"/>
</dbReference>
<comment type="catalytic activity">
    <reaction evidence="8">
        <text>N(2)-formyl-N(1)-(5-phospho-beta-D-ribosyl)glycinamide + L-glutamine + ATP + H2O = 2-formamido-N(1)-(5-O-phospho-beta-D-ribosyl)acetamidine + L-glutamate + ADP + phosphate + H(+)</text>
        <dbReference type="Rhea" id="RHEA:17129"/>
        <dbReference type="ChEBI" id="CHEBI:15377"/>
        <dbReference type="ChEBI" id="CHEBI:15378"/>
        <dbReference type="ChEBI" id="CHEBI:29985"/>
        <dbReference type="ChEBI" id="CHEBI:30616"/>
        <dbReference type="ChEBI" id="CHEBI:43474"/>
        <dbReference type="ChEBI" id="CHEBI:58359"/>
        <dbReference type="ChEBI" id="CHEBI:147286"/>
        <dbReference type="ChEBI" id="CHEBI:147287"/>
        <dbReference type="ChEBI" id="CHEBI:456216"/>
        <dbReference type="EC" id="6.3.5.3"/>
    </reaction>
</comment>
<dbReference type="GO" id="GO:0005737">
    <property type="term" value="C:cytoplasm"/>
    <property type="evidence" value="ECO:0007669"/>
    <property type="project" value="UniProtKB-SubCell"/>
</dbReference>
<evidence type="ECO:0000256" key="4">
    <source>
        <dbReference type="ARBA" id="ARBA00022755"/>
    </source>
</evidence>
<dbReference type="HOGENOM" id="CLU_001031_3_1_5"/>
<protein>
    <recommendedName>
        <fullName evidence="8">Phosphoribosylformylglycinamidine synthase subunit PurQ</fullName>
        <shortName evidence="8">FGAM synthase</shortName>
        <ecNumber evidence="8">6.3.5.3</ecNumber>
    </recommendedName>
    <alternativeName>
        <fullName evidence="8">Formylglycinamide ribonucleotide amidotransferase subunit I</fullName>
        <shortName evidence="8">FGAR amidotransferase I</shortName>
        <shortName evidence="8">FGAR-AT I</shortName>
    </alternativeName>
    <alternativeName>
        <fullName evidence="8">Glutaminase PurQ</fullName>
        <ecNumber evidence="8">3.5.1.2</ecNumber>
    </alternativeName>
    <alternativeName>
        <fullName evidence="8">Phosphoribosylformylglycinamidine synthase subunit I</fullName>
    </alternativeName>
</protein>
<keyword evidence="10" id="KW-1185">Reference proteome</keyword>
<evidence type="ECO:0000313" key="9">
    <source>
        <dbReference type="EMBL" id="AFX99307.1"/>
    </source>
</evidence>
<dbReference type="PROSITE" id="PS51273">
    <property type="entry name" value="GATASE_TYPE_1"/>
    <property type="match status" value="1"/>
</dbReference>
<evidence type="ECO:0000256" key="5">
    <source>
        <dbReference type="ARBA" id="ARBA00022801"/>
    </source>
</evidence>
<dbReference type="InterPro" id="IPR029062">
    <property type="entry name" value="Class_I_gatase-like"/>
</dbReference>
<dbReference type="InterPro" id="IPR010075">
    <property type="entry name" value="PRibForGlyAmidine_synth_PurQ"/>
</dbReference>
<comment type="catalytic activity">
    <reaction evidence="8">
        <text>L-glutamine + H2O = L-glutamate + NH4(+)</text>
        <dbReference type="Rhea" id="RHEA:15889"/>
        <dbReference type="ChEBI" id="CHEBI:15377"/>
        <dbReference type="ChEBI" id="CHEBI:28938"/>
        <dbReference type="ChEBI" id="CHEBI:29985"/>
        <dbReference type="ChEBI" id="CHEBI:58359"/>
        <dbReference type="EC" id="3.5.1.2"/>
    </reaction>
</comment>
<dbReference type="PANTHER" id="PTHR47552:SF1">
    <property type="entry name" value="PHOSPHORIBOSYLFORMYLGLYCINAMIDINE SYNTHASE SUBUNIT PURQ"/>
    <property type="match status" value="1"/>
</dbReference>
<organism evidence="9 10">
    <name type="scientific">Candidatus Endolissoclinum faulkneri L2</name>
    <dbReference type="NCBI Taxonomy" id="1193729"/>
    <lineage>
        <taxon>Bacteria</taxon>
        <taxon>Pseudomonadati</taxon>
        <taxon>Pseudomonadota</taxon>
        <taxon>Alphaproteobacteria</taxon>
        <taxon>Rhodospirillales</taxon>
        <taxon>Rhodospirillaceae</taxon>
        <taxon>Candidatus Endolissoclinum</taxon>
    </lineage>
</organism>
<comment type="pathway">
    <text evidence="8">Purine metabolism; IMP biosynthesis via de novo pathway; 5-amino-1-(5-phospho-D-ribosyl)imidazole from N(2)-formyl-N(1)-(5-phospho-D-ribosyl)glycinamide: step 1/2.</text>
</comment>
<dbReference type="SMART" id="SM01211">
    <property type="entry name" value="GATase_5"/>
    <property type="match status" value="1"/>
</dbReference>
<proteinExistence type="inferred from homology"/>
<dbReference type="PIRSF" id="PIRSF001586">
    <property type="entry name" value="FGAM_synth_I"/>
    <property type="match status" value="1"/>
</dbReference>
<dbReference type="GO" id="GO:0004359">
    <property type="term" value="F:glutaminase activity"/>
    <property type="evidence" value="ECO:0007669"/>
    <property type="project" value="UniProtKB-EC"/>
</dbReference>
<dbReference type="STRING" id="1193729.A1OE_1129"/>
<dbReference type="EC" id="3.5.1.2" evidence="8"/>
<keyword evidence="5 8" id="KW-0378">Hydrolase</keyword>
<dbReference type="KEGG" id="thal:A1OE_1129"/>
<dbReference type="OrthoDB" id="9804441at2"/>